<dbReference type="RefSeq" id="WP_208400077.1">
    <property type="nucleotide sequence ID" value="NZ_JAANOU010000001.1"/>
</dbReference>
<sequence length="113" mass="12121">MSSQSEAQGPGTLAGEQAARLAKRLDELVSVALGADEVRDLLDGLDRLAAAVTGVLDELRDCPGLREREHDLELLTVQTIHSTLEQAAAASEDLQVTVDALCRLLPEHAPRQK</sequence>
<accession>A0ABX0SS53</accession>
<comment type="caution">
    <text evidence="1">The sequence shown here is derived from an EMBL/GenBank/DDBJ whole genome shotgun (WGS) entry which is preliminary data.</text>
</comment>
<proteinExistence type="predicted"/>
<reference evidence="1 2" key="1">
    <citation type="submission" date="2020-03" db="EMBL/GenBank/DDBJ databases">
        <title>Sequencing the genomes of 1000 actinobacteria strains.</title>
        <authorList>
            <person name="Klenk H.-P."/>
        </authorList>
    </citation>
    <scope>NUCLEOTIDE SEQUENCE [LARGE SCALE GENOMIC DNA]</scope>
    <source>
        <strain evidence="1 2">DSM 45668</strain>
    </source>
</reference>
<keyword evidence="2" id="KW-1185">Reference proteome</keyword>
<name>A0ABX0SS53_9PSEU</name>
<evidence type="ECO:0000313" key="1">
    <source>
        <dbReference type="EMBL" id="NIH79314.1"/>
    </source>
</evidence>
<gene>
    <name evidence="1" type="ORF">FHX46_001844</name>
</gene>
<evidence type="ECO:0000313" key="2">
    <source>
        <dbReference type="Proteomes" id="UP000754495"/>
    </source>
</evidence>
<organism evidence="1 2">
    <name type="scientific">Amycolatopsis viridis</name>
    <dbReference type="NCBI Taxonomy" id="185678"/>
    <lineage>
        <taxon>Bacteria</taxon>
        <taxon>Bacillati</taxon>
        <taxon>Actinomycetota</taxon>
        <taxon>Actinomycetes</taxon>
        <taxon>Pseudonocardiales</taxon>
        <taxon>Pseudonocardiaceae</taxon>
        <taxon>Amycolatopsis</taxon>
    </lineage>
</organism>
<protein>
    <submittedName>
        <fullName evidence="1">ABC-type transporter Mla subunit MlaD</fullName>
    </submittedName>
</protein>
<dbReference type="EMBL" id="JAANOU010000001">
    <property type="protein sequence ID" value="NIH79314.1"/>
    <property type="molecule type" value="Genomic_DNA"/>
</dbReference>
<dbReference type="Proteomes" id="UP000754495">
    <property type="component" value="Unassembled WGS sequence"/>
</dbReference>